<protein>
    <submittedName>
        <fullName evidence="1">Uncharacterized protein</fullName>
    </submittedName>
</protein>
<name>A0A3M7SXC6_BRAPC</name>
<proteinExistence type="predicted"/>
<dbReference type="Proteomes" id="UP000276133">
    <property type="component" value="Unassembled WGS sequence"/>
</dbReference>
<dbReference type="EMBL" id="REGN01000642">
    <property type="protein sequence ID" value="RNA40443.1"/>
    <property type="molecule type" value="Genomic_DNA"/>
</dbReference>
<gene>
    <name evidence="1" type="ORF">BpHYR1_013661</name>
</gene>
<evidence type="ECO:0000313" key="1">
    <source>
        <dbReference type="EMBL" id="RNA40443.1"/>
    </source>
</evidence>
<accession>A0A3M7SXC6</accession>
<dbReference type="AlphaFoldDB" id="A0A3M7SXC6"/>
<sequence length="73" mass="8237">MSKTDRNFLLFSFEFCGILGNSGTIETTSGPSEREREKEGYQCMFVKYLMRLTVAIANAWGDLLNACKSIRSC</sequence>
<organism evidence="1 2">
    <name type="scientific">Brachionus plicatilis</name>
    <name type="common">Marine rotifer</name>
    <name type="synonym">Brachionus muelleri</name>
    <dbReference type="NCBI Taxonomy" id="10195"/>
    <lineage>
        <taxon>Eukaryota</taxon>
        <taxon>Metazoa</taxon>
        <taxon>Spiralia</taxon>
        <taxon>Gnathifera</taxon>
        <taxon>Rotifera</taxon>
        <taxon>Eurotatoria</taxon>
        <taxon>Monogononta</taxon>
        <taxon>Pseudotrocha</taxon>
        <taxon>Ploima</taxon>
        <taxon>Brachionidae</taxon>
        <taxon>Brachionus</taxon>
    </lineage>
</organism>
<reference evidence="1 2" key="1">
    <citation type="journal article" date="2018" name="Sci. Rep.">
        <title>Genomic signatures of local adaptation to the degree of environmental predictability in rotifers.</title>
        <authorList>
            <person name="Franch-Gras L."/>
            <person name="Hahn C."/>
            <person name="Garcia-Roger E.M."/>
            <person name="Carmona M.J."/>
            <person name="Serra M."/>
            <person name="Gomez A."/>
        </authorList>
    </citation>
    <scope>NUCLEOTIDE SEQUENCE [LARGE SCALE GENOMIC DNA]</scope>
    <source>
        <strain evidence="1">HYR1</strain>
    </source>
</reference>
<keyword evidence="2" id="KW-1185">Reference proteome</keyword>
<evidence type="ECO:0000313" key="2">
    <source>
        <dbReference type="Proteomes" id="UP000276133"/>
    </source>
</evidence>
<comment type="caution">
    <text evidence="1">The sequence shown here is derived from an EMBL/GenBank/DDBJ whole genome shotgun (WGS) entry which is preliminary data.</text>
</comment>